<organism evidence="9 10">
    <name type="scientific">Hymenobacter telluris</name>
    <dbReference type="NCBI Taxonomy" id="2816474"/>
    <lineage>
        <taxon>Bacteria</taxon>
        <taxon>Pseudomonadati</taxon>
        <taxon>Bacteroidota</taxon>
        <taxon>Cytophagia</taxon>
        <taxon>Cytophagales</taxon>
        <taxon>Hymenobacteraceae</taxon>
        <taxon>Hymenobacter</taxon>
    </lineage>
</organism>
<dbReference type="PANTHER" id="PTHR43811">
    <property type="entry name" value="FKBP-TYPE PEPTIDYL-PROLYL CIS-TRANS ISOMERASE FKPA"/>
    <property type="match status" value="1"/>
</dbReference>
<feature type="chain" id="PRO_5036945050" description="Peptidyl-prolyl cis-trans isomerase" evidence="7">
    <location>
        <begin position="32"/>
        <end position="162"/>
    </location>
</feature>
<feature type="domain" description="PPIase FKBP-type" evidence="8">
    <location>
        <begin position="70"/>
        <end position="162"/>
    </location>
</feature>
<proteinExistence type="inferred from homology"/>
<evidence type="ECO:0000256" key="1">
    <source>
        <dbReference type="ARBA" id="ARBA00000971"/>
    </source>
</evidence>
<evidence type="ECO:0000256" key="2">
    <source>
        <dbReference type="ARBA" id="ARBA00006577"/>
    </source>
</evidence>
<comment type="catalytic activity">
    <reaction evidence="1 5 6">
        <text>[protein]-peptidylproline (omega=180) = [protein]-peptidylproline (omega=0)</text>
        <dbReference type="Rhea" id="RHEA:16237"/>
        <dbReference type="Rhea" id="RHEA-COMP:10747"/>
        <dbReference type="Rhea" id="RHEA-COMP:10748"/>
        <dbReference type="ChEBI" id="CHEBI:83833"/>
        <dbReference type="ChEBI" id="CHEBI:83834"/>
        <dbReference type="EC" id="5.2.1.8"/>
    </reaction>
</comment>
<dbReference type="Pfam" id="PF00254">
    <property type="entry name" value="FKBP_C"/>
    <property type="match status" value="1"/>
</dbReference>
<evidence type="ECO:0000256" key="3">
    <source>
        <dbReference type="ARBA" id="ARBA00023110"/>
    </source>
</evidence>
<comment type="caution">
    <text evidence="9">The sequence shown here is derived from an EMBL/GenBank/DDBJ whole genome shotgun (WGS) entry which is preliminary data.</text>
</comment>
<dbReference type="GO" id="GO:0003755">
    <property type="term" value="F:peptidyl-prolyl cis-trans isomerase activity"/>
    <property type="evidence" value="ECO:0007669"/>
    <property type="project" value="UniProtKB-UniRule"/>
</dbReference>
<reference evidence="9" key="1">
    <citation type="submission" date="2021-03" db="EMBL/GenBank/DDBJ databases">
        <authorList>
            <person name="Kim M.K."/>
        </authorList>
    </citation>
    <scope>NUCLEOTIDE SEQUENCE</scope>
    <source>
        <strain evidence="9">BT186</strain>
    </source>
</reference>
<evidence type="ECO:0000256" key="7">
    <source>
        <dbReference type="SAM" id="SignalP"/>
    </source>
</evidence>
<sequence>MRAKLHWQQAMRTKWWVGLLQLLFLSAVARAQTGPVTADSLSGAAASLTTAGGVRYTVLAAGSGARPLPRSRVTVAYRGYLPTGQLFDSSPNNRPLRFRVGQGEVIPGWDELLPLLAVGTRVRAWIPARLAYGSRGVKGPDDTYIIPPDTDLVFMLELLSAR</sequence>
<feature type="signal peptide" evidence="7">
    <location>
        <begin position="1"/>
        <end position="31"/>
    </location>
</feature>
<keyword evidence="4 5" id="KW-0413">Isomerase</keyword>
<dbReference type="RefSeq" id="WP_206983176.1">
    <property type="nucleotide sequence ID" value="NZ_JAFLQZ010000003.1"/>
</dbReference>
<evidence type="ECO:0000313" key="10">
    <source>
        <dbReference type="Proteomes" id="UP000664144"/>
    </source>
</evidence>
<protein>
    <recommendedName>
        <fullName evidence="6">Peptidyl-prolyl cis-trans isomerase</fullName>
        <ecNumber evidence="6">5.2.1.8</ecNumber>
    </recommendedName>
</protein>
<dbReference type="Gene3D" id="3.10.50.40">
    <property type="match status" value="1"/>
</dbReference>
<dbReference type="InterPro" id="IPR001179">
    <property type="entry name" value="PPIase_FKBP_dom"/>
</dbReference>
<dbReference type="EMBL" id="JAFLQZ010000003">
    <property type="protein sequence ID" value="MBO0357731.1"/>
    <property type="molecule type" value="Genomic_DNA"/>
</dbReference>
<dbReference type="InterPro" id="IPR046357">
    <property type="entry name" value="PPIase_dom_sf"/>
</dbReference>
<comment type="similarity">
    <text evidence="2 6">Belongs to the FKBP-type PPIase family.</text>
</comment>
<name>A0A939JA50_9BACT</name>
<keyword evidence="10" id="KW-1185">Reference proteome</keyword>
<dbReference type="PROSITE" id="PS50059">
    <property type="entry name" value="FKBP_PPIASE"/>
    <property type="match status" value="1"/>
</dbReference>
<keyword evidence="3 5" id="KW-0697">Rotamase</keyword>
<evidence type="ECO:0000313" key="9">
    <source>
        <dbReference type="EMBL" id="MBO0357731.1"/>
    </source>
</evidence>
<evidence type="ECO:0000259" key="8">
    <source>
        <dbReference type="PROSITE" id="PS50059"/>
    </source>
</evidence>
<keyword evidence="7" id="KW-0732">Signal</keyword>
<accession>A0A939JA50</accession>
<evidence type="ECO:0000256" key="5">
    <source>
        <dbReference type="PROSITE-ProRule" id="PRU00277"/>
    </source>
</evidence>
<evidence type="ECO:0000256" key="6">
    <source>
        <dbReference type="RuleBase" id="RU003915"/>
    </source>
</evidence>
<dbReference type="EC" id="5.2.1.8" evidence="6"/>
<dbReference type="PANTHER" id="PTHR43811:SF19">
    <property type="entry name" value="39 KDA FK506-BINDING NUCLEAR PROTEIN"/>
    <property type="match status" value="1"/>
</dbReference>
<dbReference type="AlphaFoldDB" id="A0A939JA50"/>
<dbReference type="Proteomes" id="UP000664144">
    <property type="component" value="Unassembled WGS sequence"/>
</dbReference>
<gene>
    <name evidence="9" type="ORF">J0X19_07220</name>
</gene>
<dbReference type="SUPFAM" id="SSF54534">
    <property type="entry name" value="FKBP-like"/>
    <property type="match status" value="1"/>
</dbReference>
<evidence type="ECO:0000256" key="4">
    <source>
        <dbReference type="ARBA" id="ARBA00023235"/>
    </source>
</evidence>